<dbReference type="Proteomes" id="UP000266841">
    <property type="component" value="Unassembled WGS sequence"/>
</dbReference>
<sequence length="160" mass="17884">MLKNGATAEFLGIAKAFKFLPLPIKKGGRVEAPYPYGPHHKYASTTAPMEGAGRSAEEDRHYGELALPGLLWAPSNNCKHRNGVRMHQNQNWLIDWLTMALEQYYRKTNPDHSRKRFGNDLTLAEEAGEVNGFVGWWSAQSASGLLDFIHDIDFGLKLSG</sequence>
<comment type="caution">
    <text evidence="1">The sequence shown here is derived from an EMBL/GenBank/DDBJ whole genome shotgun (WGS) entry which is preliminary data.</text>
</comment>
<keyword evidence="2" id="KW-1185">Reference proteome</keyword>
<protein>
    <submittedName>
        <fullName evidence="1">Uncharacterized protein</fullName>
    </submittedName>
</protein>
<evidence type="ECO:0000313" key="1">
    <source>
        <dbReference type="EMBL" id="EJK65476.1"/>
    </source>
</evidence>
<gene>
    <name evidence="1" type="ORF">THAOC_13656</name>
</gene>
<dbReference type="AlphaFoldDB" id="K0SWV4"/>
<name>K0SWV4_THAOC</name>
<proteinExistence type="predicted"/>
<reference evidence="1 2" key="1">
    <citation type="journal article" date="2012" name="Genome Biol.">
        <title>Genome and low-iron response of an oceanic diatom adapted to chronic iron limitation.</title>
        <authorList>
            <person name="Lommer M."/>
            <person name="Specht M."/>
            <person name="Roy A.S."/>
            <person name="Kraemer L."/>
            <person name="Andreson R."/>
            <person name="Gutowska M.A."/>
            <person name="Wolf J."/>
            <person name="Bergner S.V."/>
            <person name="Schilhabel M.B."/>
            <person name="Klostermeier U.C."/>
            <person name="Beiko R.G."/>
            <person name="Rosenstiel P."/>
            <person name="Hippler M."/>
            <person name="Laroche J."/>
        </authorList>
    </citation>
    <scope>NUCLEOTIDE SEQUENCE [LARGE SCALE GENOMIC DNA]</scope>
    <source>
        <strain evidence="1 2">CCMP1005</strain>
    </source>
</reference>
<evidence type="ECO:0000313" key="2">
    <source>
        <dbReference type="Proteomes" id="UP000266841"/>
    </source>
</evidence>
<dbReference type="EMBL" id="AGNL01015763">
    <property type="protein sequence ID" value="EJK65476.1"/>
    <property type="molecule type" value="Genomic_DNA"/>
</dbReference>
<accession>K0SWV4</accession>
<organism evidence="1 2">
    <name type="scientific">Thalassiosira oceanica</name>
    <name type="common">Marine diatom</name>
    <dbReference type="NCBI Taxonomy" id="159749"/>
    <lineage>
        <taxon>Eukaryota</taxon>
        <taxon>Sar</taxon>
        <taxon>Stramenopiles</taxon>
        <taxon>Ochrophyta</taxon>
        <taxon>Bacillariophyta</taxon>
        <taxon>Coscinodiscophyceae</taxon>
        <taxon>Thalassiosirophycidae</taxon>
        <taxon>Thalassiosirales</taxon>
        <taxon>Thalassiosiraceae</taxon>
        <taxon>Thalassiosira</taxon>
    </lineage>
</organism>